<evidence type="ECO:0000256" key="6">
    <source>
        <dbReference type="ARBA" id="ARBA00022691"/>
    </source>
</evidence>
<keyword evidence="5 9" id="KW-0808">Transferase</keyword>
<dbReference type="GO" id="GO:0032259">
    <property type="term" value="P:methylation"/>
    <property type="evidence" value="ECO:0007669"/>
    <property type="project" value="UniProtKB-KW"/>
</dbReference>
<dbReference type="InterPro" id="IPR013216">
    <property type="entry name" value="Methyltransf_11"/>
</dbReference>
<keyword evidence="6" id="KW-0949">S-adenosyl-L-methionine</keyword>
<dbReference type="InterPro" id="IPR029063">
    <property type="entry name" value="SAM-dependent_MTases_sf"/>
</dbReference>
<gene>
    <name evidence="9" type="ORF">MNBD_GAMMA21-2362</name>
</gene>
<dbReference type="PANTHER" id="PTHR13090:SF1">
    <property type="entry name" value="ARGININE-HYDROXYLASE NDUFAF5, MITOCHONDRIAL"/>
    <property type="match status" value="1"/>
</dbReference>
<dbReference type="GO" id="GO:0008757">
    <property type="term" value="F:S-adenosylmethionine-dependent methyltransferase activity"/>
    <property type="evidence" value="ECO:0007669"/>
    <property type="project" value="InterPro"/>
</dbReference>
<dbReference type="EMBL" id="UOFR01000070">
    <property type="protein sequence ID" value="VAW99828.1"/>
    <property type="molecule type" value="Genomic_DNA"/>
</dbReference>
<dbReference type="HAMAP" id="MF_00835">
    <property type="entry name" value="BioC"/>
    <property type="match status" value="1"/>
</dbReference>
<proteinExistence type="inferred from homology"/>
<keyword evidence="7" id="KW-0093">Biotin biosynthesis</keyword>
<evidence type="ECO:0000256" key="1">
    <source>
        <dbReference type="ARBA" id="ARBA00000852"/>
    </source>
</evidence>
<accession>A0A3B1A267</accession>
<evidence type="ECO:0000256" key="7">
    <source>
        <dbReference type="ARBA" id="ARBA00022756"/>
    </source>
</evidence>
<dbReference type="Gene3D" id="3.40.50.150">
    <property type="entry name" value="Vaccinia Virus protein VP39"/>
    <property type="match status" value="1"/>
</dbReference>
<comment type="pathway">
    <text evidence="2">Cofactor biosynthesis; biotin biosynthesis.</text>
</comment>
<dbReference type="GO" id="GO:0009102">
    <property type="term" value="P:biotin biosynthetic process"/>
    <property type="evidence" value="ECO:0007669"/>
    <property type="project" value="UniProtKB-UniPathway"/>
</dbReference>
<dbReference type="UniPathway" id="UPA00078"/>
<comment type="catalytic activity">
    <reaction evidence="1">
        <text>malonyl-[ACP] + S-adenosyl-L-methionine = malonyl-[ACP] methyl ester + S-adenosyl-L-homocysteine</text>
        <dbReference type="Rhea" id="RHEA:17105"/>
        <dbReference type="Rhea" id="RHEA-COMP:9623"/>
        <dbReference type="Rhea" id="RHEA-COMP:9954"/>
        <dbReference type="ChEBI" id="CHEBI:57856"/>
        <dbReference type="ChEBI" id="CHEBI:59789"/>
        <dbReference type="ChEBI" id="CHEBI:78449"/>
        <dbReference type="ChEBI" id="CHEBI:78845"/>
        <dbReference type="EC" id="2.1.1.197"/>
    </reaction>
</comment>
<dbReference type="Pfam" id="PF08241">
    <property type="entry name" value="Methyltransf_11"/>
    <property type="match status" value="1"/>
</dbReference>
<reference evidence="9" key="1">
    <citation type="submission" date="2018-06" db="EMBL/GenBank/DDBJ databases">
        <authorList>
            <person name="Zhirakovskaya E."/>
        </authorList>
    </citation>
    <scope>NUCLEOTIDE SEQUENCE</scope>
</reference>
<evidence type="ECO:0000313" key="9">
    <source>
        <dbReference type="EMBL" id="VAW99828.1"/>
    </source>
</evidence>
<sequence>MNEEVKIDKRLARRAFDRAAQSYDEAAILQREVNLRLLERFDDINFVPESILDIGAGTGFATYALHKRFPKANVTALDIAESMLAVAKSRLSIMSKLKKKIIFVNAEAECLPFADNSMDLIYSNLTLQWVSSLDAALQECRRVLKPGGMLLFSTFGPDTLKELRHSWQAVDQYSHVNDFIDMHDVGDAMMRAQFAEPVMDVENFTLTYSDVYKLMHDLKAIGAHNVTSQRAKGLTGKTHFKQLEQHYETFRQHGVLPASYEVVYGHAWLPVQELTNHKTDVGIPFDSIKPGE</sequence>
<protein>
    <recommendedName>
        <fullName evidence="3">malonyl-[acyl-carrier protein] O-methyltransferase</fullName>
        <ecNumber evidence="3">2.1.1.197</ecNumber>
    </recommendedName>
</protein>
<dbReference type="InterPro" id="IPR011814">
    <property type="entry name" value="BioC"/>
</dbReference>
<name>A0A3B1A267_9ZZZZ</name>
<dbReference type="CDD" id="cd02440">
    <property type="entry name" value="AdoMet_MTases"/>
    <property type="match status" value="1"/>
</dbReference>
<dbReference type="EC" id="2.1.1.197" evidence="3"/>
<dbReference type="AlphaFoldDB" id="A0A3B1A267"/>
<evidence type="ECO:0000256" key="2">
    <source>
        <dbReference type="ARBA" id="ARBA00004746"/>
    </source>
</evidence>
<feature type="domain" description="Methyltransferase type 11" evidence="8">
    <location>
        <begin position="52"/>
        <end position="152"/>
    </location>
</feature>
<keyword evidence="4 9" id="KW-0489">Methyltransferase</keyword>
<dbReference type="PANTHER" id="PTHR13090">
    <property type="entry name" value="ARGININE-HYDROXYLASE NDUFAF5, MITOCHONDRIAL"/>
    <property type="match status" value="1"/>
</dbReference>
<evidence type="ECO:0000256" key="5">
    <source>
        <dbReference type="ARBA" id="ARBA00022679"/>
    </source>
</evidence>
<evidence type="ECO:0000256" key="3">
    <source>
        <dbReference type="ARBA" id="ARBA00012327"/>
    </source>
</evidence>
<dbReference type="GO" id="GO:0102130">
    <property type="term" value="F:malonyl-CoA methyltransferase activity"/>
    <property type="evidence" value="ECO:0007669"/>
    <property type="project" value="UniProtKB-EC"/>
</dbReference>
<organism evidence="9">
    <name type="scientific">hydrothermal vent metagenome</name>
    <dbReference type="NCBI Taxonomy" id="652676"/>
    <lineage>
        <taxon>unclassified sequences</taxon>
        <taxon>metagenomes</taxon>
        <taxon>ecological metagenomes</taxon>
    </lineage>
</organism>
<evidence type="ECO:0000256" key="4">
    <source>
        <dbReference type="ARBA" id="ARBA00022603"/>
    </source>
</evidence>
<evidence type="ECO:0000259" key="8">
    <source>
        <dbReference type="Pfam" id="PF08241"/>
    </source>
</evidence>
<dbReference type="NCBIfam" id="TIGR02072">
    <property type="entry name" value="BioC"/>
    <property type="match status" value="1"/>
</dbReference>
<dbReference type="SUPFAM" id="SSF53335">
    <property type="entry name" value="S-adenosyl-L-methionine-dependent methyltransferases"/>
    <property type="match status" value="1"/>
</dbReference>
<dbReference type="GO" id="GO:0010340">
    <property type="term" value="F:carboxyl-O-methyltransferase activity"/>
    <property type="evidence" value="ECO:0007669"/>
    <property type="project" value="InterPro"/>
</dbReference>
<dbReference type="InterPro" id="IPR050602">
    <property type="entry name" value="Malonyl-ACP_OMT"/>
</dbReference>